<evidence type="ECO:0000313" key="3">
    <source>
        <dbReference type="EMBL" id="EAN87050.1"/>
    </source>
</evidence>
<evidence type="ECO:0000313" key="4">
    <source>
        <dbReference type="Proteomes" id="UP000002296"/>
    </source>
</evidence>
<protein>
    <submittedName>
        <fullName evidence="3">Uncharacterized protein</fullName>
    </submittedName>
</protein>
<dbReference type="KEGG" id="tcr:509885.20"/>
<dbReference type="GeneID" id="3539438"/>
<dbReference type="RefSeq" id="XP_808901.1">
    <property type="nucleotide sequence ID" value="XM_803808.1"/>
</dbReference>
<name>Q4D3F4_TRYCC</name>
<sequence length="646" mass="73684">MDALQMSLWVEPFYIYIYVFMYAHIHAPFLSLYLYKFFFSFCIDMHLIEIYLKEERERKRGRKRKKEKKRERSCNHFFWPLANCRVVLFSVHGGSRCNHLVINRLHAYIYIYTLKVRERERERSVGMKSFFSRVVNSWKRQRLPRSDVDCSDFVRVRPDAPGVARLRQIVQERRFGAENGGAPSPAANSSEALHREASVRSTVFDLRYRCGGAGRCVENDYRCRFPCCFAMRPVTKGAEVLAERLAYEVDDAPTPQIRALVQMARDEKLDAVIQGIQALVNAQIREVAGGRELLAALQPSQREQQEQQLGVDDFNPAAPKYGCGSVAEGVNPLLEDASLRREVMALYLWRAALLVNVREDERAVSSLLNLAALVPQEDRERLYTSAAAWAALNDMEIVYYRSLLQQYEAFPEAMTFAHDRPLLLKRVFEACGETAYFLECATQVVFSKEVTATVSRAQGAQMYGDFTEDPMKSLCIPLSLQYYRFCVSDAFWEHFMRLLCMPPIPAPNTPEERARDPVEQLGLTPNYMLDAIGRSMMLHHLVMLHEARERDIASGAIVDVVKQKKAQGGEGSVVHPLHYEHVLKDRERGIAITRLRELLFLARSYRNPQRPLDGDDSDGVGEKGHIAPKTDSAAAAAAVTDNRPIL</sequence>
<dbReference type="eggNOG" id="ENOG502QQFJ">
    <property type="taxonomic scope" value="Eukaryota"/>
</dbReference>
<dbReference type="EMBL" id="AAHK01001096">
    <property type="protein sequence ID" value="EAN87050.1"/>
    <property type="molecule type" value="Genomic_DNA"/>
</dbReference>
<feature type="transmembrane region" description="Helical" evidence="2">
    <location>
        <begin position="7"/>
        <end position="27"/>
    </location>
</feature>
<reference evidence="3 4" key="1">
    <citation type="journal article" date="2005" name="Science">
        <title>The genome sequence of Trypanosoma cruzi, etiologic agent of Chagas disease.</title>
        <authorList>
            <person name="El-Sayed N.M."/>
            <person name="Myler P.J."/>
            <person name="Bartholomeu D.C."/>
            <person name="Nilsson D."/>
            <person name="Aggarwal G."/>
            <person name="Tran A.N."/>
            <person name="Ghedin E."/>
            <person name="Worthey E.A."/>
            <person name="Delcher A.L."/>
            <person name="Blandin G."/>
            <person name="Westenberger S.J."/>
            <person name="Caler E."/>
            <person name="Cerqueira G.C."/>
            <person name="Branche C."/>
            <person name="Haas B."/>
            <person name="Anupama A."/>
            <person name="Arner E."/>
            <person name="Aslund L."/>
            <person name="Attipoe P."/>
            <person name="Bontempi E."/>
            <person name="Bringaud F."/>
            <person name="Burton P."/>
            <person name="Cadag E."/>
            <person name="Campbell D.A."/>
            <person name="Carrington M."/>
            <person name="Crabtree J."/>
            <person name="Darban H."/>
            <person name="da Silveira J.F."/>
            <person name="de Jong P."/>
            <person name="Edwards K."/>
            <person name="Englund P.T."/>
            <person name="Fazelina G."/>
            <person name="Feldblyum T."/>
            <person name="Ferella M."/>
            <person name="Frasch A.C."/>
            <person name="Gull K."/>
            <person name="Horn D."/>
            <person name="Hou L."/>
            <person name="Huang Y."/>
            <person name="Kindlund E."/>
            <person name="Klingbeil M."/>
            <person name="Kluge S."/>
            <person name="Koo H."/>
            <person name="Lacerda D."/>
            <person name="Levin M.J."/>
            <person name="Lorenzi H."/>
            <person name="Louie T."/>
            <person name="Machado C.R."/>
            <person name="McCulloch R."/>
            <person name="McKenna A."/>
            <person name="Mizuno Y."/>
            <person name="Mottram J.C."/>
            <person name="Nelson S."/>
            <person name="Ochaya S."/>
            <person name="Osoegawa K."/>
            <person name="Pai G."/>
            <person name="Parsons M."/>
            <person name="Pentony M."/>
            <person name="Pettersson U."/>
            <person name="Pop M."/>
            <person name="Ramirez J.L."/>
            <person name="Rinta J."/>
            <person name="Robertson L."/>
            <person name="Salzberg S.L."/>
            <person name="Sanchez D.O."/>
            <person name="Seyler A."/>
            <person name="Sharma R."/>
            <person name="Shetty J."/>
            <person name="Simpson A.J."/>
            <person name="Sisk E."/>
            <person name="Tammi M.T."/>
            <person name="Tarleton R."/>
            <person name="Teixeira S."/>
            <person name="Van Aken S."/>
            <person name="Vogt C."/>
            <person name="Ward P.N."/>
            <person name="Wickstead B."/>
            <person name="Wortman J."/>
            <person name="White O."/>
            <person name="Fraser C.M."/>
            <person name="Stuart K.D."/>
            <person name="Andersson B."/>
        </authorList>
    </citation>
    <scope>NUCLEOTIDE SEQUENCE [LARGE SCALE GENOMIC DNA]</scope>
    <source>
        <strain evidence="3 4">CL Brener</strain>
    </source>
</reference>
<feature type="region of interest" description="Disordered" evidence="1">
    <location>
        <begin position="610"/>
        <end position="646"/>
    </location>
</feature>
<dbReference type="AlphaFoldDB" id="Q4D3F4"/>
<comment type="caution">
    <text evidence="3">The sequence shown here is derived from an EMBL/GenBank/DDBJ whole genome shotgun (WGS) entry which is preliminary data.</text>
</comment>
<dbReference type="InParanoid" id="Q4D3F4"/>
<dbReference type="Proteomes" id="UP000002296">
    <property type="component" value="Unassembled WGS sequence"/>
</dbReference>
<keyword evidence="4" id="KW-1185">Reference proteome</keyword>
<keyword evidence="2" id="KW-1133">Transmembrane helix</keyword>
<accession>Q4D3F4</accession>
<gene>
    <name evidence="3" type="ORF">Tc00.1047053509885.20</name>
</gene>
<proteinExistence type="predicted"/>
<dbReference type="PaxDb" id="353153-Q4D3F4"/>
<keyword evidence="2" id="KW-0472">Membrane</keyword>
<organism evidence="3 4">
    <name type="scientific">Trypanosoma cruzi (strain CL Brener)</name>
    <dbReference type="NCBI Taxonomy" id="353153"/>
    <lineage>
        <taxon>Eukaryota</taxon>
        <taxon>Discoba</taxon>
        <taxon>Euglenozoa</taxon>
        <taxon>Kinetoplastea</taxon>
        <taxon>Metakinetoplastina</taxon>
        <taxon>Trypanosomatida</taxon>
        <taxon>Trypanosomatidae</taxon>
        <taxon>Trypanosoma</taxon>
        <taxon>Schizotrypanum</taxon>
    </lineage>
</organism>
<evidence type="ECO:0000256" key="2">
    <source>
        <dbReference type="SAM" id="Phobius"/>
    </source>
</evidence>
<evidence type="ECO:0000256" key="1">
    <source>
        <dbReference type="SAM" id="MobiDB-lite"/>
    </source>
</evidence>
<keyword evidence="2" id="KW-0812">Transmembrane</keyword>